<dbReference type="InterPro" id="IPR050125">
    <property type="entry name" value="GPCR_opsins"/>
</dbReference>
<organism evidence="10 11">
    <name type="scientific">Caerostris extrusa</name>
    <name type="common">Bark spider</name>
    <name type="synonym">Caerostris bankana</name>
    <dbReference type="NCBI Taxonomy" id="172846"/>
    <lineage>
        <taxon>Eukaryota</taxon>
        <taxon>Metazoa</taxon>
        <taxon>Ecdysozoa</taxon>
        <taxon>Arthropoda</taxon>
        <taxon>Chelicerata</taxon>
        <taxon>Arachnida</taxon>
        <taxon>Araneae</taxon>
        <taxon>Araneomorphae</taxon>
        <taxon>Entelegynae</taxon>
        <taxon>Araneoidea</taxon>
        <taxon>Araneidae</taxon>
        <taxon>Caerostris</taxon>
    </lineage>
</organism>
<dbReference type="Proteomes" id="UP001054945">
    <property type="component" value="Unassembled WGS sequence"/>
</dbReference>
<evidence type="ECO:0000259" key="9">
    <source>
        <dbReference type="PROSITE" id="PS50262"/>
    </source>
</evidence>
<keyword evidence="2" id="KW-0812">Transmembrane</keyword>
<keyword evidence="8" id="KW-0716">Sensory transduction</keyword>
<dbReference type="SUPFAM" id="SSF81321">
    <property type="entry name" value="Family A G protein-coupled receptor-like"/>
    <property type="match status" value="1"/>
</dbReference>
<dbReference type="Gene3D" id="1.20.1070.10">
    <property type="entry name" value="Rhodopsin 7-helix transmembrane proteins"/>
    <property type="match status" value="1"/>
</dbReference>
<dbReference type="AlphaFoldDB" id="A0AAV4TIU0"/>
<keyword evidence="7" id="KW-0807">Transducer</keyword>
<evidence type="ECO:0000256" key="2">
    <source>
        <dbReference type="ARBA" id="ARBA00022692"/>
    </source>
</evidence>
<evidence type="ECO:0000256" key="6">
    <source>
        <dbReference type="ARBA" id="ARBA00023170"/>
    </source>
</evidence>
<reference evidence="10 11" key="1">
    <citation type="submission" date="2021-06" db="EMBL/GenBank/DDBJ databases">
        <title>Caerostris extrusa draft genome.</title>
        <authorList>
            <person name="Kono N."/>
            <person name="Arakawa K."/>
        </authorList>
    </citation>
    <scope>NUCLEOTIDE SEQUENCE [LARGE SCALE GENOMIC DNA]</scope>
</reference>
<keyword evidence="3" id="KW-1133">Transmembrane helix</keyword>
<evidence type="ECO:0000256" key="7">
    <source>
        <dbReference type="ARBA" id="ARBA00023224"/>
    </source>
</evidence>
<name>A0AAV4TIU0_CAEEX</name>
<accession>A0AAV4TIU0</accession>
<evidence type="ECO:0000256" key="1">
    <source>
        <dbReference type="ARBA" id="ARBA00004141"/>
    </source>
</evidence>
<dbReference type="PANTHER" id="PTHR24240">
    <property type="entry name" value="OPSIN"/>
    <property type="match status" value="1"/>
</dbReference>
<dbReference type="GO" id="GO:0007601">
    <property type="term" value="P:visual perception"/>
    <property type="evidence" value="ECO:0007669"/>
    <property type="project" value="UniProtKB-KW"/>
</dbReference>
<evidence type="ECO:0000313" key="11">
    <source>
        <dbReference type="Proteomes" id="UP001054945"/>
    </source>
</evidence>
<proteinExistence type="predicted"/>
<comment type="subcellular location">
    <subcellularLocation>
        <location evidence="1">Membrane</location>
        <topology evidence="1">Multi-pass membrane protein</topology>
    </subcellularLocation>
</comment>
<keyword evidence="11" id="KW-1185">Reference proteome</keyword>
<dbReference type="GO" id="GO:0016020">
    <property type="term" value="C:membrane"/>
    <property type="evidence" value="ECO:0007669"/>
    <property type="project" value="UniProtKB-SubCell"/>
</dbReference>
<sequence>MSFILIIAFLVAWTPYAVLCLWTIFDSPRTVPPFLTLIPPLFAKASTVFNPIIYYLSNPKLRAGILATMLCCKDTRVDSIEMPDSPERVPANTDAT</sequence>
<dbReference type="InterPro" id="IPR017452">
    <property type="entry name" value="GPCR_Rhodpsn_7TM"/>
</dbReference>
<feature type="domain" description="G-protein coupled receptors family 1 profile" evidence="9">
    <location>
        <begin position="1"/>
        <end position="54"/>
    </location>
</feature>
<evidence type="ECO:0000256" key="8">
    <source>
        <dbReference type="ARBA" id="ARBA00023305"/>
    </source>
</evidence>
<comment type="caution">
    <text evidence="10">The sequence shown here is derived from an EMBL/GenBank/DDBJ whole genome shotgun (WGS) entry which is preliminary data.</text>
</comment>
<dbReference type="PROSITE" id="PS00238">
    <property type="entry name" value="OPSIN"/>
    <property type="match status" value="1"/>
</dbReference>
<keyword evidence="6" id="KW-0675">Receptor</keyword>
<gene>
    <name evidence="10" type="ORF">CEXT_287461</name>
</gene>
<dbReference type="GO" id="GO:0004930">
    <property type="term" value="F:G protein-coupled receptor activity"/>
    <property type="evidence" value="ECO:0007669"/>
    <property type="project" value="UniProtKB-KW"/>
</dbReference>
<evidence type="ECO:0000313" key="10">
    <source>
        <dbReference type="EMBL" id="GIY46039.1"/>
    </source>
</evidence>
<dbReference type="EMBL" id="BPLR01011355">
    <property type="protein sequence ID" value="GIY46039.1"/>
    <property type="molecule type" value="Genomic_DNA"/>
</dbReference>
<evidence type="ECO:0000256" key="4">
    <source>
        <dbReference type="ARBA" id="ARBA00023040"/>
    </source>
</evidence>
<keyword evidence="8" id="KW-0844">Vision</keyword>
<keyword evidence="4" id="KW-0297">G-protein coupled receptor</keyword>
<dbReference type="InterPro" id="IPR027430">
    <property type="entry name" value="Retinal_BS"/>
</dbReference>
<dbReference type="PROSITE" id="PS50262">
    <property type="entry name" value="G_PROTEIN_RECEP_F1_2"/>
    <property type="match status" value="1"/>
</dbReference>
<keyword evidence="5" id="KW-0472">Membrane</keyword>
<evidence type="ECO:0000256" key="3">
    <source>
        <dbReference type="ARBA" id="ARBA00022989"/>
    </source>
</evidence>
<protein>
    <recommendedName>
        <fullName evidence="9">G-protein coupled receptors family 1 profile domain-containing protein</fullName>
    </recommendedName>
</protein>
<evidence type="ECO:0000256" key="5">
    <source>
        <dbReference type="ARBA" id="ARBA00023136"/>
    </source>
</evidence>